<evidence type="ECO:0000313" key="2">
    <source>
        <dbReference type="Proteomes" id="UP000305539"/>
    </source>
</evidence>
<gene>
    <name evidence="1" type="ORF">FAZ69_16705</name>
</gene>
<dbReference type="EMBL" id="SWJE01000008">
    <property type="protein sequence ID" value="TKC87905.1"/>
    <property type="molecule type" value="Genomic_DNA"/>
</dbReference>
<dbReference type="AlphaFoldDB" id="A0A4U1I3V7"/>
<evidence type="ECO:0000313" key="1">
    <source>
        <dbReference type="EMBL" id="TKC87905.1"/>
    </source>
</evidence>
<dbReference type="RefSeq" id="WP_136896169.1">
    <property type="nucleotide sequence ID" value="NZ_SWJE01000008.1"/>
</dbReference>
<comment type="caution">
    <text evidence="1">The sequence shown here is derived from an EMBL/GenBank/DDBJ whole genome shotgun (WGS) entry which is preliminary data.</text>
</comment>
<sequence length="147" mass="14207">MTANPKLIKEGAHNFDQGWKGSISGLGEAAGGVAGAAVGVTPLGAALNSMTHGAASRLASGVFEGAASTVKNGLTGAEKMADGIVHGNLSEIGKGALGVGQVAALAIPGLGEGDMALSVATTVGKNLIKDGVKDQVGSSLGLTDQQS</sequence>
<accession>A0A4U1I3V7</accession>
<dbReference type="OrthoDB" id="9901231at2"/>
<keyword evidence="2" id="KW-1185">Reference proteome</keyword>
<organism evidence="1 2">
    <name type="scientific">Trinickia terrae</name>
    <dbReference type="NCBI Taxonomy" id="2571161"/>
    <lineage>
        <taxon>Bacteria</taxon>
        <taxon>Pseudomonadati</taxon>
        <taxon>Pseudomonadota</taxon>
        <taxon>Betaproteobacteria</taxon>
        <taxon>Burkholderiales</taxon>
        <taxon>Burkholderiaceae</taxon>
        <taxon>Trinickia</taxon>
    </lineage>
</organism>
<dbReference type="Proteomes" id="UP000305539">
    <property type="component" value="Unassembled WGS sequence"/>
</dbReference>
<protein>
    <submittedName>
        <fullName evidence="1">Uncharacterized protein</fullName>
    </submittedName>
</protein>
<reference evidence="1 2" key="1">
    <citation type="submission" date="2019-04" db="EMBL/GenBank/DDBJ databases">
        <title>Trinickia sp. 7GSK02, isolated from subtropical forest soil.</title>
        <authorList>
            <person name="Gao Z.-H."/>
            <person name="Qiu L.-H."/>
        </authorList>
    </citation>
    <scope>NUCLEOTIDE SEQUENCE [LARGE SCALE GENOMIC DNA]</scope>
    <source>
        <strain evidence="1 2">7GSK02</strain>
    </source>
</reference>
<name>A0A4U1I3V7_9BURK</name>
<proteinExistence type="predicted"/>